<dbReference type="Proteomes" id="UP000695562">
    <property type="component" value="Unassembled WGS sequence"/>
</dbReference>
<evidence type="ECO:0000313" key="2">
    <source>
        <dbReference type="EMBL" id="KAF2068820.1"/>
    </source>
</evidence>
<protein>
    <submittedName>
        <fullName evidence="2">Uncharacterized protein</fullName>
    </submittedName>
</protein>
<gene>
    <name evidence="2" type="ORF">CYY_009858</name>
</gene>
<keyword evidence="3" id="KW-1185">Reference proteome</keyword>
<feature type="region of interest" description="Disordered" evidence="1">
    <location>
        <begin position="135"/>
        <end position="156"/>
    </location>
</feature>
<name>A0A8J4UVM6_9MYCE</name>
<dbReference type="EMBL" id="AJWJ01000832">
    <property type="protein sequence ID" value="KAF2068820.1"/>
    <property type="molecule type" value="Genomic_DNA"/>
</dbReference>
<evidence type="ECO:0000256" key="1">
    <source>
        <dbReference type="SAM" id="MobiDB-lite"/>
    </source>
</evidence>
<dbReference type="AlphaFoldDB" id="A0A8J4UVM6"/>
<organism evidence="2 3">
    <name type="scientific">Polysphondylium violaceum</name>
    <dbReference type="NCBI Taxonomy" id="133409"/>
    <lineage>
        <taxon>Eukaryota</taxon>
        <taxon>Amoebozoa</taxon>
        <taxon>Evosea</taxon>
        <taxon>Eumycetozoa</taxon>
        <taxon>Dictyostelia</taxon>
        <taxon>Dictyosteliales</taxon>
        <taxon>Dictyosteliaceae</taxon>
        <taxon>Polysphondylium</taxon>
    </lineage>
</organism>
<feature type="compositionally biased region" description="Low complexity" evidence="1">
    <location>
        <begin position="141"/>
        <end position="156"/>
    </location>
</feature>
<sequence>MDEEDELYDLDNMEEDDPDDFEIFEQFDSNDEAYNLLEEMHHPGNSNSNSRITDKIAGTLANQNEINSMIDLHRQQKAQQELFEPTGPTSSFQGSVIPYTASLQDIMSRLESESQFLDKLHNKLLDHSHRLHVESYALRGQTQTDSTNQNNSNNKK</sequence>
<comment type="caution">
    <text evidence="2">The sequence shown here is derived from an EMBL/GenBank/DDBJ whole genome shotgun (WGS) entry which is preliminary data.</text>
</comment>
<evidence type="ECO:0000313" key="3">
    <source>
        <dbReference type="Proteomes" id="UP000695562"/>
    </source>
</evidence>
<accession>A0A8J4UVM6</accession>
<proteinExistence type="predicted"/>
<reference evidence="2" key="1">
    <citation type="submission" date="2020-01" db="EMBL/GenBank/DDBJ databases">
        <title>Development of genomics and gene disruption for Polysphondylium violaceum indicates a role for the polyketide synthase stlB in stalk morphogenesis.</title>
        <authorList>
            <person name="Narita B."/>
            <person name="Kawabe Y."/>
            <person name="Kin K."/>
            <person name="Saito T."/>
            <person name="Gibbs R."/>
            <person name="Kuspa A."/>
            <person name="Muzny D."/>
            <person name="Queller D."/>
            <person name="Richards S."/>
            <person name="Strassman J."/>
            <person name="Sucgang R."/>
            <person name="Worley K."/>
            <person name="Schaap P."/>
        </authorList>
    </citation>
    <scope>NUCLEOTIDE SEQUENCE</scope>
    <source>
        <strain evidence="2">QSvi11</strain>
    </source>
</reference>